<evidence type="ECO:0000259" key="1">
    <source>
        <dbReference type="Pfam" id="PF00724"/>
    </source>
</evidence>
<sequence>MVRASFSLRILIIRCWSHNPINNLPRIHGPVSFSKCHITSIKYTLGFASGIIPASFISRSNMSAVSKLFEPLRVGDLTISHRIVMAPMTRLRTTQDGVVTEITAEYYSQRSTVPGTLLIAEAVAVAAEAGGFLNLPGFFNDDQIAGWKKVVEAVHANGSYIYLQIAALGRVGYPEILHTGGHPYVSSSPTKLGSRSETPNELSQDQIKKYIGLYAEAARRAVHEAGFDGVEIHACNGSLNDQFIQDVVNKRTDHYGGSIENRSRFVLEVVEAVVDKIGAERTGIRFSPWSKGQDMGMRNPVPTYTYIISELAKRHSELAYIHMIEPGINSADNGTTQELDEGVKASNDFAFDIWSPRTYLTGGGYDHKSAPKTAETLSNTAITIGRLFISNPDLPLRIKAGLELVASDPSTYYIPGPESVKGYIDYPSLSLQVEA</sequence>
<accession>A0A8H3GGX8</accession>
<dbReference type="PANTHER" id="PTHR22893">
    <property type="entry name" value="NADH OXIDOREDUCTASE-RELATED"/>
    <property type="match status" value="1"/>
</dbReference>
<reference evidence="2" key="1">
    <citation type="submission" date="2021-01" db="EMBL/GenBank/DDBJ databases">
        <authorList>
            <person name="Kaushik A."/>
        </authorList>
    </citation>
    <scope>NUCLEOTIDE SEQUENCE</scope>
    <source>
        <strain evidence="2">AG2-2IIIB</strain>
    </source>
</reference>
<evidence type="ECO:0000313" key="2">
    <source>
        <dbReference type="EMBL" id="CAE6449167.1"/>
    </source>
</evidence>
<dbReference type="AlphaFoldDB" id="A0A8H3GGX8"/>
<dbReference type="GO" id="GO:0010181">
    <property type="term" value="F:FMN binding"/>
    <property type="evidence" value="ECO:0007669"/>
    <property type="project" value="InterPro"/>
</dbReference>
<dbReference type="InterPro" id="IPR013785">
    <property type="entry name" value="Aldolase_TIM"/>
</dbReference>
<dbReference type="Pfam" id="PF00724">
    <property type="entry name" value="Oxidored_FMN"/>
    <property type="match status" value="1"/>
</dbReference>
<evidence type="ECO:0000313" key="3">
    <source>
        <dbReference type="Proteomes" id="UP000663843"/>
    </source>
</evidence>
<protein>
    <recommendedName>
        <fullName evidence="1">NADH:flavin oxidoreductase/NADH oxidase N-terminal domain-containing protein</fullName>
    </recommendedName>
</protein>
<dbReference type="Gene3D" id="3.20.20.70">
    <property type="entry name" value="Aldolase class I"/>
    <property type="match status" value="1"/>
</dbReference>
<feature type="domain" description="NADH:flavin oxidoreductase/NADH oxidase N-terminal" evidence="1">
    <location>
        <begin position="67"/>
        <end position="403"/>
    </location>
</feature>
<dbReference type="CDD" id="cd02933">
    <property type="entry name" value="OYE_like_FMN"/>
    <property type="match status" value="1"/>
</dbReference>
<proteinExistence type="predicted"/>
<comment type="caution">
    <text evidence="2">The sequence shown here is derived from an EMBL/GenBank/DDBJ whole genome shotgun (WGS) entry which is preliminary data.</text>
</comment>
<organism evidence="2 3">
    <name type="scientific">Rhizoctonia solani</name>
    <dbReference type="NCBI Taxonomy" id="456999"/>
    <lineage>
        <taxon>Eukaryota</taxon>
        <taxon>Fungi</taxon>
        <taxon>Dikarya</taxon>
        <taxon>Basidiomycota</taxon>
        <taxon>Agaricomycotina</taxon>
        <taxon>Agaricomycetes</taxon>
        <taxon>Cantharellales</taxon>
        <taxon>Ceratobasidiaceae</taxon>
        <taxon>Rhizoctonia</taxon>
    </lineage>
</organism>
<gene>
    <name evidence="2" type="ORF">RDB_LOCUS84491</name>
</gene>
<dbReference type="GO" id="GO:0003959">
    <property type="term" value="F:NADPH dehydrogenase activity"/>
    <property type="evidence" value="ECO:0007669"/>
    <property type="project" value="TreeGrafter"/>
</dbReference>
<dbReference type="PANTHER" id="PTHR22893:SF91">
    <property type="entry name" value="NADPH DEHYDROGENASE 2-RELATED"/>
    <property type="match status" value="1"/>
</dbReference>
<dbReference type="InterPro" id="IPR001155">
    <property type="entry name" value="OxRdtase_FMN_N"/>
</dbReference>
<name>A0A8H3GGX8_9AGAM</name>
<dbReference type="InterPro" id="IPR045247">
    <property type="entry name" value="Oye-like"/>
</dbReference>
<dbReference type="Proteomes" id="UP000663843">
    <property type="component" value="Unassembled WGS sequence"/>
</dbReference>
<dbReference type="SUPFAM" id="SSF51395">
    <property type="entry name" value="FMN-linked oxidoreductases"/>
    <property type="match status" value="1"/>
</dbReference>
<dbReference type="EMBL" id="CAJMWT010002638">
    <property type="protein sequence ID" value="CAE6449167.1"/>
    <property type="molecule type" value="Genomic_DNA"/>
</dbReference>